<dbReference type="Gene3D" id="6.20.50.80">
    <property type="match status" value="1"/>
</dbReference>
<reference evidence="10" key="1">
    <citation type="submission" date="2023-08" db="EMBL/GenBank/DDBJ databases">
        <title>A de novo genome assembly of Solanum verrucosum Schlechtendal, a Mexican diploid species geographically isolated from the other diploid A-genome species in potato relatives.</title>
        <authorList>
            <person name="Hosaka K."/>
        </authorList>
    </citation>
    <scope>NUCLEOTIDE SEQUENCE</scope>
    <source>
        <tissue evidence="10">Young leaves</tissue>
    </source>
</reference>
<keyword evidence="4" id="KW-0548">Nucleotidyltransferase</keyword>
<dbReference type="GO" id="GO:0046872">
    <property type="term" value="F:metal ion binding"/>
    <property type="evidence" value="ECO:0007669"/>
    <property type="project" value="UniProtKB-KW"/>
</dbReference>
<evidence type="ECO:0000256" key="6">
    <source>
        <dbReference type="ARBA" id="ARBA00022833"/>
    </source>
</evidence>
<dbReference type="FunFam" id="1.10.274.100:FF:000010">
    <property type="entry name" value="DNA-directed RNA polymerase subunit"/>
    <property type="match status" value="1"/>
</dbReference>
<evidence type="ECO:0000256" key="1">
    <source>
        <dbReference type="ARBA" id="ARBA00012418"/>
    </source>
</evidence>
<dbReference type="Gene3D" id="3.30.1490.180">
    <property type="entry name" value="RNA polymerase ii"/>
    <property type="match status" value="1"/>
</dbReference>
<dbReference type="InterPro" id="IPR007083">
    <property type="entry name" value="RNA_pol_Rpb1_4"/>
</dbReference>
<dbReference type="CDD" id="cd10506">
    <property type="entry name" value="RNAP_IV_RPD1_N"/>
    <property type="match status" value="1"/>
</dbReference>
<dbReference type="InterPro" id="IPR040402">
    <property type="entry name" value="NRPD1_C"/>
</dbReference>
<evidence type="ECO:0000256" key="7">
    <source>
        <dbReference type="ARBA" id="ARBA00023163"/>
    </source>
</evidence>
<dbReference type="Gene3D" id="4.10.860.120">
    <property type="entry name" value="RNA polymerase II, clamp domain"/>
    <property type="match status" value="1"/>
</dbReference>
<dbReference type="PANTHER" id="PTHR19376">
    <property type="entry name" value="DNA-DIRECTED RNA POLYMERASE"/>
    <property type="match status" value="1"/>
</dbReference>
<gene>
    <name evidence="10" type="ORF">MTR67_037173</name>
</gene>
<evidence type="ECO:0000259" key="9">
    <source>
        <dbReference type="SMART" id="SM00663"/>
    </source>
</evidence>
<dbReference type="EMBL" id="CP133619">
    <property type="protein sequence ID" value="WMV43788.1"/>
    <property type="molecule type" value="Genomic_DNA"/>
</dbReference>
<name>A0AAF0ZN76_SOLVR</name>
<dbReference type="CDD" id="cd02737">
    <property type="entry name" value="RNAP_IV_NRPD1_C"/>
    <property type="match status" value="1"/>
</dbReference>
<dbReference type="InterPro" id="IPR006592">
    <property type="entry name" value="RNA_pol_N"/>
</dbReference>
<evidence type="ECO:0000313" key="11">
    <source>
        <dbReference type="Proteomes" id="UP001234989"/>
    </source>
</evidence>
<dbReference type="InterPro" id="IPR007066">
    <property type="entry name" value="RNA_pol_Rpb1_3"/>
</dbReference>
<sequence>MKFGQGCVDFQRRLSSLHPGFGFELTVHCASPAWLVRLVEEFQIIKSNSLGTLANNSSKFQMEHDRNIEQQVPEGILRGINFSILSETDAAKLSAKVIGAVNEVTDPALGFPNPIFQCTTCGANDGKKCEGHFGLVNFPYTILNPYFVSEVAQILKKICPGCKSVRRDKVKVSKVYVDKTCRRMCCGEIGIYAGTGSQRSIHRLYVIFVQGDNSFLCLFQGSDRTSTCKYCDGVLRGYPPTKFKVSPKDMFGRTAIIAEVNENLLKKVQQTTGVSLASDYWDFIPYDAQQEASVNSSNYKRVLSHAQVYSILKDIDPGFLEGLLKRKNSIFLKSCLLTPNSHRVTEFGQHMIFDESNRLYRKLIDFRGTANDLSMCVLDRIKVSKIRADRSVINDPNAPATGLKYVKELVLAKRTNHAFRMVVVGDPNIELGEIGIPCHVAENLHMAESLSLRNWERMTDLCDLMILQRGGILVRRNGVLVRISVMDRLQNGDIIHRPLIDGDVVMINRPPSIHQHSLVALSVRILPINSVLSINPLVCSPFRGDFDGDCLHGYIPQSIDSRIELSELVALKQQLLDGQNGQNLLSLSHDSLTAAHLILEPGVFLDRFQMQQLQMFCPRQLGMTAIVKAPPGNLCYWTGKQLFSLLLPSDLEYVFPSNGVCISEGEIVTSSGGSSWLRDASDNLFYSLVKHHGGDTLDLLYAAQTVLCEWLSMRGLSVSLSDLYISSDSYSRENMIDEVCSGLQEAERLSYIQLLMIQYNKDFLSGSLEESKNSMGFDFEFMSIMQQKSASLSQASASAFKKVFRDIQNLVYNYASNDNSLLAMLKAGSKGNLLKLVQHSMCLGLQQSLVPVSFRMPRQLSCDAWNNHKSHLVIEKPHKVPECPGSYIPSAVVKNSFLVGLNPLECFVHSLTTRDSSFSGHADVSGTLNRKLMFFMRDLYVGYDGTVRNAYGNQIVQFSYYEAEQIASTKGSHNHAIGGHPVGSLAACAISEAAYSALDQPVSALESSPLLNLKKILESGAGSRSGEKTASMFLSKRLGRWAHGFEYGALEVKGHLERLLLSEVVSTVMICFSPETRKSTHNCPWVCHFHIDKENVKTRRLKLRSVLDALNMRYRAATTKAGHDLPNLHITCKDCSVAEARKEKSEICITVSVVETSKDPSSLLDTLRDVVIPFLLETVIKGFSAFKKVDILWKELPSPSKSSRGSTGELYLQVFMSESCDRIKFWNALVDSCLQIRDLIDWERSYPDDVHDLTVAYGIDVAWEYFLCKLHSAVSETGKKILPEHLVLAADSLTATGEFVPLSAKGLTLQRKAAGVISPFMQACFSNPGDSFVRAAKMGLSDNLQGSLESLAWGKTPSIGTGSSFDIIYSGKGYEPAEPIDVYTLLQNHVTSGTPKVKVTLDEDGGMDGKSLARRLDRLDDLNKKSCKSEWSITKLRSFISFNDIKKLSQSLKQMLSKYAIDRELNEADKCIAMMALQFHPRRNEKIGKGAPQEIKIGYHKEYEDSRCFMLVRSDGSVEDFSYRKCMQHALELIAPQKAKTSRWLNRASA</sequence>
<dbReference type="GO" id="GO:0003899">
    <property type="term" value="F:DNA-directed RNA polymerase activity"/>
    <property type="evidence" value="ECO:0007669"/>
    <property type="project" value="UniProtKB-EC"/>
</dbReference>
<dbReference type="Gene3D" id="3.10.450.40">
    <property type="match status" value="1"/>
</dbReference>
<evidence type="ECO:0000256" key="5">
    <source>
        <dbReference type="ARBA" id="ARBA00022723"/>
    </source>
</evidence>
<dbReference type="Proteomes" id="UP001234989">
    <property type="component" value="Chromosome 8"/>
</dbReference>
<keyword evidence="2" id="KW-0240">DNA-directed RNA polymerase</keyword>
<dbReference type="Pfam" id="PF00623">
    <property type="entry name" value="RNA_pol_Rpb1_2"/>
    <property type="match status" value="1"/>
</dbReference>
<keyword evidence="3" id="KW-0808">Transferase</keyword>
<evidence type="ECO:0000256" key="2">
    <source>
        <dbReference type="ARBA" id="ARBA00022478"/>
    </source>
</evidence>
<feature type="domain" description="RNA polymerase N-terminal" evidence="9">
    <location>
        <begin position="328"/>
        <end position="599"/>
    </location>
</feature>
<dbReference type="SUPFAM" id="SSF64484">
    <property type="entry name" value="beta and beta-prime subunits of DNA dependent RNA-polymerase"/>
    <property type="match status" value="1"/>
</dbReference>
<protein>
    <recommendedName>
        <fullName evidence="1">DNA-directed RNA polymerase</fullName>
        <ecNumber evidence="1">2.7.7.6</ecNumber>
    </recommendedName>
</protein>
<evidence type="ECO:0000313" key="10">
    <source>
        <dbReference type="EMBL" id="WMV43788.1"/>
    </source>
</evidence>
<dbReference type="InterPro" id="IPR045867">
    <property type="entry name" value="DNA-dir_RpoC_beta_prime"/>
</dbReference>
<dbReference type="EC" id="2.7.7.6" evidence="1"/>
<dbReference type="InterPro" id="IPR044893">
    <property type="entry name" value="RNA_pol_Rpb1_clamp_domain"/>
</dbReference>
<dbReference type="Gene3D" id="1.10.274.100">
    <property type="entry name" value="RNA polymerase Rpb1, domain 3"/>
    <property type="match status" value="1"/>
</dbReference>
<dbReference type="InterPro" id="IPR000722">
    <property type="entry name" value="RNA_pol_asu"/>
</dbReference>
<keyword evidence="5" id="KW-0479">Metal-binding</keyword>
<accession>A0AAF0ZN76</accession>
<organism evidence="10 11">
    <name type="scientific">Solanum verrucosum</name>
    <dbReference type="NCBI Taxonomy" id="315347"/>
    <lineage>
        <taxon>Eukaryota</taxon>
        <taxon>Viridiplantae</taxon>
        <taxon>Streptophyta</taxon>
        <taxon>Embryophyta</taxon>
        <taxon>Tracheophyta</taxon>
        <taxon>Spermatophyta</taxon>
        <taxon>Magnoliopsida</taxon>
        <taxon>eudicotyledons</taxon>
        <taxon>Gunneridae</taxon>
        <taxon>Pentapetalae</taxon>
        <taxon>asterids</taxon>
        <taxon>lamiids</taxon>
        <taxon>Solanales</taxon>
        <taxon>Solanaceae</taxon>
        <taxon>Solanoideae</taxon>
        <taxon>Solaneae</taxon>
        <taxon>Solanum</taxon>
    </lineage>
</organism>
<dbReference type="Gene3D" id="2.40.40.20">
    <property type="match status" value="1"/>
</dbReference>
<evidence type="ECO:0000256" key="3">
    <source>
        <dbReference type="ARBA" id="ARBA00022679"/>
    </source>
</evidence>
<dbReference type="Pfam" id="PF11523">
    <property type="entry name" value="DUF3223"/>
    <property type="match status" value="1"/>
</dbReference>
<dbReference type="InterPro" id="IPR042102">
    <property type="entry name" value="RNA_pol_Rpb1_3_sf"/>
</dbReference>
<evidence type="ECO:0000256" key="8">
    <source>
        <dbReference type="ARBA" id="ARBA00048552"/>
    </source>
</evidence>
<dbReference type="GO" id="GO:0003677">
    <property type="term" value="F:DNA binding"/>
    <property type="evidence" value="ECO:0007669"/>
    <property type="project" value="InterPro"/>
</dbReference>
<dbReference type="InterPro" id="IPR038120">
    <property type="entry name" value="Rpb1_funnel_sf"/>
</dbReference>
<dbReference type="GO" id="GO:0006351">
    <property type="term" value="P:DNA-templated transcription"/>
    <property type="evidence" value="ECO:0007669"/>
    <property type="project" value="InterPro"/>
</dbReference>
<keyword evidence="11" id="KW-1185">Reference proteome</keyword>
<evidence type="ECO:0000256" key="4">
    <source>
        <dbReference type="ARBA" id="ARBA00022695"/>
    </source>
</evidence>
<dbReference type="Pfam" id="PF04983">
    <property type="entry name" value="RNA_pol_Rpb1_3"/>
    <property type="match status" value="1"/>
</dbReference>
<dbReference type="SMART" id="SM00663">
    <property type="entry name" value="RPOLA_N"/>
    <property type="match status" value="1"/>
</dbReference>
<dbReference type="Gene3D" id="1.10.132.30">
    <property type="match status" value="1"/>
</dbReference>
<dbReference type="InterPro" id="IPR040403">
    <property type="entry name" value="NRPD1_N"/>
</dbReference>
<dbReference type="PANTHER" id="PTHR19376:SF36">
    <property type="entry name" value="DNA-DIRECTED RNA POLYMERASE IV SUBUNIT 1"/>
    <property type="match status" value="1"/>
</dbReference>
<keyword evidence="7" id="KW-0804">Transcription</keyword>
<proteinExistence type="predicted"/>
<comment type="catalytic activity">
    <reaction evidence="8">
        <text>RNA(n) + a ribonucleoside 5'-triphosphate = RNA(n+1) + diphosphate</text>
        <dbReference type="Rhea" id="RHEA:21248"/>
        <dbReference type="Rhea" id="RHEA-COMP:14527"/>
        <dbReference type="Rhea" id="RHEA-COMP:17342"/>
        <dbReference type="ChEBI" id="CHEBI:33019"/>
        <dbReference type="ChEBI" id="CHEBI:61557"/>
        <dbReference type="ChEBI" id="CHEBI:140395"/>
        <dbReference type="EC" id="2.7.7.6"/>
    </reaction>
</comment>
<dbReference type="GO" id="GO:0000428">
    <property type="term" value="C:DNA-directed RNA polymerase complex"/>
    <property type="evidence" value="ECO:0007669"/>
    <property type="project" value="UniProtKB-KW"/>
</dbReference>
<keyword evidence="6" id="KW-0862">Zinc</keyword>
<dbReference type="Pfam" id="PF05000">
    <property type="entry name" value="RNA_pol_Rpb1_4"/>
    <property type="match status" value="1"/>
</dbReference>